<keyword evidence="1" id="KW-0175">Coiled coil</keyword>
<feature type="coiled-coil region" evidence="1">
    <location>
        <begin position="153"/>
        <end position="187"/>
    </location>
</feature>
<dbReference type="PROSITE" id="PS51406">
    <property type="entry name" value="FIBRINOGEN_C_2"/>
    <property type="match status" value="1"/>
</dbReference>
<name>A0AAE1FPU1_PETCI</name>
<evidence type="ECO:0000313" key="6">
    <source>
        <dbReference type="Proteomes" id="UP001286313"/>
    </source>
</evidence>
<accession>A0AAE1FPU1</accession>
<dbReference type="InterPro" id="IPR014716">
    <property type="entry name" value="Fibrinogen_a/b/g_C_1"/>
</dbReference>
<evidence type="ECO:0000256" key="3">
    <source>
        <dbReference type="SAM" id="SignalP"/>
    </source>
</evidence>
<dbReference type="InterPro" id="IPR036056">
    <property type="entry name" value="Fibrinogen-like_C"/>
</dbReference>
<organism evidence="5 6">
    <name type="scientific">Petrolisthes cinctipes</name>
    <name type="common">Flat porcelain crab</name>
    <dbReference type="NCBI Taxonomy" id="88211"/>
    <lineage>
        <taxon>Eukaryota</taxon>
        <taxon>Metazoa</taxon>
        <taxon>Ecdysozoa</taxon>
        <taxon>Arthropoda</taxon>
        <taxon>Crustacea</taxon>
        <taxon>Multicrustacea</taxon>
        <taxon>Malacostraca</taxon>
        <taxon>Eumalacostraca</taxon>
        <taxon>Eucarida</taxon>
        <taxon>Decapoda</taxon>
        <taxon>Pleocyemata</taxon>
        <taxon>Anomura</taxon>
        <taxon>Galatheoidea</taxon>
        <taxon>Porcellanidae</taxon>
        <taxon>Petrolisthes</taxon>
    </lineage>
</organism>
<feature type="domain" description="Fibrinogen C-terminal" evidence="4">
    <location>
        <begin position="270"/>
        <end position="498"/>
    </location>
</feature>
<sequence length="498" mass="56652">MYSPALLALTFVVFGTATEVVPEVFGTATEVVPEVSYENSSPPTVDQESHDDSTYVIGEVIASEFDRHVPALSDNLRGELNLLRNDITRQFDSLRLHMDNKLDRMQRDAPGETYTVPERRPEPSIRTPGATIRHNLAMAELRRLGADLTRAMNEEVNKLREEFRSSLDQLREQVQNSSENVASRLQNEFVAHSEESTTMLKKVFYLTRNQMAYIQNQLGNITSLLLNEWQQPSREPIVEYTESVPLQETTTYLPDTPPDTTTTTTTTTTPEPENLPRDCTEALLEGRKQSGITTIRPSSEMGSKRVWCDQEVEGGGWTVLLWRKPQPVQLDFRQPWHIYAEGFGQPEQEHWIGLETLYRLTKGNPYNLRVDMTWENESASSLYDYFSVGPSKYGRNGYELNVGGYNKSSTGGDAMEYHNGMEFSTYDEDNDGASGGSCSEWSGGGGWWYNFCFYSNPTGVYPPADLPPSTQADHLLEWRKWQGYYTYLSSLRMMIRPH</sequence>
<dbReference type="AlphaFoldDB" id="A0AAE1FPU1"/>
<dbReference type="InterPro" id="IPR050373">
    <property type="entry name" value="Fibrinogen_C-term_domain"/>
</dbReference>
<dbReference type="PANTHER" id="PTHR19143">
    <property type="entry name" value="FIBRINOGEN/TENASCIN/ANGIOPOEITIN"/>
    <property type="match status" value="1"/>
</dbReference>
<dbReference type="Gene3D" id="3.90.215.10">
    <property type="entry name" value="Gamma Fibrinogen, chain A, domain 1"/>
    <property type="match status" value="1"/>
</dbReference>
<feature type="chain" id="PRO_5042046305" description="Fibrinogen C-terminal domain-containing protein" evidence="3">
    <location>
        <begin position="18"/>
        <end position="498"/>
    </location>
</feature>
<dbReference type="GO" id="GO:0005615">
    <property type="term" value="C:extracellular space"/>
    <property type="evidence" value="ECO:0007669"/>
    <property type="project" value="TreeGrafter"/>
</dbReference>
<proteinExistence type="predicted"/>
<evidence type="ECO:0000256" key="2">
    <source>
        <dbReference type="SAM" id="MobiDB-lite"/>
    </source>
</evidence>
<keyword evidence="6" id="KW-1185">Reference proteome</keyword>
<dbReference type="Pfam" id="PF00147">
    <property type="entry name" value="Fibrinogen_C"/>
    <property type="match status" value="1"/>
</dbReference>
<dbReference type="Proteomes" id="UP001286313">
    <property type="component" value="Unassembled WGS sequence"/>
</dbReference>
<gene>
    <name evidence="5" type="ORF">Pcinc_018210</name>
</gene>
<feature type="compositionally biased region" description="Low complexity" evidence="2">
    <location>
        <begin position="249"/>
        <end position="270"/>
    </location>
</feature>
<evidence type="ECO:0000259" key="4">
    <source>
        <dbReference type="PROSITE" id="PS51406"/>
    </source>
</evidence>
<feature type="region of interest" description="Disordered" evidence="2">
    <location>
        <begin position="249"/>
        <end position="277"/>
    </location>
</feature>
<comment type="caution">
    <text evidence="5">The sequence shown here is derived from an EMBL/GenBank/DDBJ whole genome shotgun (WGS) entry which is preliminary data.</text>
</comment>
<keyword evidence="3" id="KW-0732">Signal</keyword>
<protein>
    <recommendedName>
        <fullName evidence="4">Fibrinogen C-terminal domain-containing protein</fullName>
    </recommendedName>
</protein>
<reference evidence="5" key="1">
    <citation type="submission" date="2023-10" db="EMBL/GenBank/DDBJ databases">
        <title>Genome assemblies of two species of porcelain crab, Petrolisthes cinctipes and Petrolisthes manimaculis (Anomura: Porcellanidae).</title>
        <authorList>
            <person name="Angst P."/>
        </authorList>
    </citation>
    <scope>NUCLEOTIDE SEQUENCE</scope>
    <source>
        <strain evidence="5">PB745_01</strain>
        <tissue evidence="5">Gill</tissue>
    </source>
</reference>
<dbReference type="SMART" id="SM00186">
    <property type="entry name" value="FBG"/>
    <property type="match status" value="1"/>
</dbReference>
<dbReference type="CDD" id="cd00087">
    <property type="entry name" value="FReD"/>
    <property type="match status" value="1"/>
</dbReference>
<dbReference type="SUPFAM" id="SSF56496">
    <property type="entry name" value="Fibrinogen C-terminal domain-like"/>
    <property type="match status" value="1"/>
</dbReference>
<evidence type="ECO:0000256" key="1">
    <source>
        <dbReference type="SAM" id="Coils"/>
    </source>
</evidence>
<dbReference type="InterPro" id="IPR002181">
    <property type="entry name" value="Fibrinogen_a/b/g_C_dom"/>
</dbReference>
<dbReference type="EMBL" id="JAWQEG010001731">
    <property type="protein sequence ID" value="KAK3877052.1"/>
    <property type="molecule type" value="Genomic_DNA"/>
</dbReference>
<feature type="signal peptide" evidence="3">
    <location>
        <begin position="1"/>
        <end position="17"/>
    </location>
</feature>
<evidence type="ECO:0000313" key="5">
    <source>
        <dbReference type="EMBL" id="KAK3877052.1"/>
    </source>
</evidence>